<name>A0ACB9E7D5_9ASTR</name>
<gene>
    <name evidence="1" type="ORF">L1987_54143</name>
</gene>
<reference evidence="2" key="1">
    <citation type="journal article" date="2022" name="Mol. Ecol. Resour.">
        <title>The genomes of chicory, endive, great burdock and yacon provide insights into Asteraceae palaeo-polyploidization history and plant inulin production.</title>
        <authorList>
            <person name="Fan W."/>
            <person name="Wang S."/>
            <person name="Wang H."/>
            <person name="Wang A."/>
            <person name="Jiang F."/>
            <person name="Liu H."/>
            <person name="Zhao H."/>
            <person name="Xu D."/>
            <person name="Zhang Y."/>
        </authorList>
    </citation>
    <scope>NUCLEOTIDE SEQUENCE [LARGE SCALE GENOMIC DNA]</scope>
    <source>
        <strain evidence="2">cv. Yunnan</strain>
    </source>
</reference>
<protein>
    <submittedName>
        <fullName evidence="1">Uncharacterized protein</fullName>
    </submittedName>
</protein>
<proteinExistence type="predicted"/>
<evidence type="ECO:0000313" key="2">
    <source>
        <dbReference type="Proteomes" id="UP001056120"/>
    </source>
</evidence>
<dbReference type="EMBL" id="CM042035">
    <property type="protein sequence ID" value="KAI3754361.1"/>
    <property type="molecule type" value="Genomic_DNA"/>
</dbReference>
<keyword evidence="2" id="KW-1185">Reference proteome</keyword>
<sequence length="203" mass="23079">MITPIPIVAAIFVPYARETDWLFSTRAGYLQLLDKYFNVSRILVIGNDTITDYISPILSETDMDKAQQIAIPILTTFLPYSYRNQEDYRIKFLNFSDELIYTHYIIGSSDVSDHAPTPYEITDDVVKIYGGFVINRRLRFCQTGNLIHIESRVNTTTKFKPGETSSVAGNFSKSVINVDKEELIDAHYKAMSTVVDPSLSMIQ</sequence>
<organism evidence="1 2">
    <name type="scientific">Smallanthus sonchifolius</name>
    <dbReference type="NCBI Taxonomy" id="185202"/>
    <lineage>
        <taxon>Eukaryota</taxon>
        <taxon>Viridiplantae</taxon>
        <taxon>Streptophyta</taxon>
        <taxon>Embryophyta</taxon>
        <taxon>Tracheophyta</taxon>
        <taxon>Spermatophyta</taxon>
        <taxon>Magnoliopsida</taxon>
        <taxon>eudicotyledons</taxon>
        <taxon>Gunneridae</taxon>
        <taxon>Pentapetalae</taxon>
        <taxon>asterids</taxon>
        <taxon>campanulids</taxon>
        <taxon>Asterales</taxon>
        <taxon>Asteraceae</taxon>
        <taxon>Asteroideae</taxon>
        <taxon>Heliantheae alliance</taxon>
        <taxon>Millerieae</taxon>
        <taxon>Smallanthus</taxon>
    </lineage>
</organism>
<comment type="caution">
    <text evidence="1">The sequence shown here is derived from an EMBL/GenBank/DDBJ whole genome shotgun (WGS) entry which is preliminary data.</text>
</comment>
<dbReference type="Proteomes" id="UP001056120">
    <property type="component" value="Linkage Group LG18"/>
</dbReference>
<accession>A0ACB9E7D5</accession>
<evidence type="ECO:0000313" key="1">
    <source>
        <dbReference type="EMBL" id="KAI3754361.1"/>
    </source>
</evidence>
<reference evidence="1 2" key="2">
    <citation type="journal article" date="2022" name="Mol. Ecol. Resour.">
        <title>The genomes of chicory, endive, great burdock and yacon provide insights into Asteraceae paleo-polyploidization history and plant inulin production.</title>
        <authorList>
            <person name="Fan W."/>
            <person name="Wang S."/>
            <person name="Wang H."/>
            <person name="Wang A."/>
            <person name="Jiang F."/>
            <person name="Liu H."/>
            <person name="Zhao H."/>
            <person name="Xu D."/>
            <person name="Zhang Y."/>
        </authorList>
    </citation>
    <scope>NUCLEOTIDE SEQUENCE [LARGE SCALE GENOMIC DNA]</scope>
    <source>
        <strain evidence="2">cv. Yunnan</strain>
        <tissue evidence="1">Leaves</tissue>
    </source>
</reference>